<proteinExistence type="predicted"/>
<name>A0A4U6CQJ5_9BACT</name>
<sequence length="66" mass="7967">MRLKIPQYEAIYKKRKQTVEPVFGIIKSVLRFRQFSLRGIFETDNEWSLVCLAYNIKRMFKMSMTS</sequence>
<dbReference type="EMBL" id="SZVO01000029">
    <property type="protein sequence ID" value="TKT85707.1"/>
    <property type="molecule type" value="Genomic_DNA"/>
</dbReference>
<dbReference type="EMBL" id="SZVO01000032">
    <property type="protein sequence ID" value="TKT85267.1"/>
    <property type="molecule type" value="Genomic_DNA"/>
</dbReference>
<dbReference type="EMBL" id="SZVO01000028">
    <property type="protein sequence ID" value="TKT85709.1"/>
    <property type="molecule type" value="Genomic_DNA"/>
</dbReference>
<evidence type="ECO:0000313" key="3">
    <source>
        <dbReference type="EMBL" id="TKT85267.1"/>
    </source>
</evidence>
<dbReference type="PANTHER" id="PTHR33408">
    <property type="entry name" value="TRANSPOSASE"/>
    <property type="match status" value="1"/>
</dbReference>
<evidence type="ECO:0000313" key="2">
    <source>
        <dbReference type="EMBL" id="TKT84580.1"/>
    </source>
</evidence>
<feature type="domain" description="Transposase DDE" evidence="1">
    <location>
        <begin position="4"/>
        <end position="60"/>
    </location>
</feature>
<evidence type="ECO:0000313" key="6">
    <source>
        <dbReference type="Proteomes" id="UP000304900"/>
    </source>
</evidence>
<dbReference type="Pfam" id="PF13751">
    <property type="entry name" value="DDE_Tnp_1_6"/>
    <property type="match status" value="1"/>
</dbReference>
<keyword evidence="6" id="KW-1185">Reference proteome</keyword>
<dbReference type="RefSeq" id="WP_170982988.1">
    <property type="nucleotide sequence ID" value="NZ_SZVO01000028.1"/>
</dbReference>
<reference evidence="4 6" key="1">
    <citation type="submission" date="2019-05" db="EMBL/GenBank/DDBJ databases">
        <title>Dyadobacter AR-3-8 sp. nov., isolated from arctic soil.</title>
        <authorList>
            <person name="Chaudhary D.K."/>
        </authorList>
    </citation>
    <scope>NUCLEOTIDE SEQUENCE [LARGE SCALE GENOMIC DNA]</scope>
    <source>
        <strain evidence="4 6">AR-3-8</strain>
    </source>
</reference>
<gene>
    <name evidence="5" type="ORF">FDK13_33275</name>
    <name evidence="4" type="ORF">FDK13_33655</name>
    <name evidence="3" type="ORF">FDK13_34000</name>
    <name evidence="2" type="ORF">FDK13_34925</name>
</gene>
<dbReference type="PANTHER" id="PTHR33408:SF2">
    <property type="entry name" value="TRANSPOSASE DDE DOMAIN-CONTAINING PROTEIN"/>
    <property type="match status" value="1"/>
</dbReference>
<dbReference type="InterPro" id="IPR025668">
    <property type="entry name" value="Tnp_DDE_dom"/>
</dbReference>
<feature type="non-terminal residue" evidence="4">
    <location>
        <position position="1"/>
    </location>
</feature>
<evidence type="ECO:0000259" key="1">
    <source>
        <dbReference type="Pfam" id="PF13751"/>
    </source>
</evidence>
<organism evidence="4 6">
    <name type="scientific">Dyadobacter frigoris</name>
    <dbReference type="NCBI Taxonomy" id="2576211"/>
    <lineage>
        <taxon>Bacteria</taxon>
        <taxon>Pseudomonadati</taxon>
        <taxon>Bacteroidota</taxon>
        <taxon>Cytophagia</taxon>
        <taxon>Cytophagales</taxon>
        <taxon>Spirosomataceae</taxon>
        <taxon>Dyadobacter</taxon>
    </lineage>
</organism>
<accession>A0A4U6CQJ5</accession>
<protein>
    <submittedName>
        <fullName evidence="4">IS5/IS1182 family transposase</fullName>
    </submittedName>
</protein>
<dbReference type="EMBL" id="SZVO01000042">
    <property type="protein sequence ID" value="TKT84580.1"/>
    <property type="molecule type" value="Genomic_DNA"/>
</dbReference>
<evidence type="ECO:0000313" key="4">
    <source>
        <dbReference type="EMBL" id="TKT85707.1"/>
    </source>
</evidence>
<comment type="caution">
    <text evidence="4">The sequence shown here is derived from an EMBL/GenBank/DDBJ whole genome shotgun (WGS) entry which is preliminary data.</text>
</comment>
<dbReference type="Proteomes" id="UP000304900">
    <property type="component" value="Unassembled WGS sequence"/>
</dbReference>
<evidence type="ECO:0000313" key="5">
    <source>
        <dbReference type="EMBL" id="TKT85709.1"/>
    </source>
</evidence>
<dbReference type="AlphaFoldDB" id="A0A4U6CQJ5"/>